<sequence>MTDKGRSAWTVRSAARWVVRAVLPALIVLAGGLAGAAPAHAEPLRADVRAAQQDGYGRLVLTFQDRTLLPEYDALVANGVLRIRFRDEVRTSVDHVPVKLPGFISIARRDPDGSALRFALTGDHRINTMEAGEKLFIDLLPSNWQGMPPGLPDDVVRELARRAEAAIRRARALEQGRLRGQVEPRVDLRIGTHPTFTRLAFEWNLAFDSAFVREGDLVKVTFNHPVDLDLGQLRAHLPPGVVDATAFTDEGKLKFLLRIEPDVDIRAFREEDSYIVDVTPRSMEVDPVNAAIDEALSADEETPAKARELVLAPADPEAKEAVAARAEAEPAPEEEMPKVSPAPRERVTGAPLPAARPAAAEATADPAPAAETSAAPVPDAAELEEAAEPAAAAAPPAAKAEGSVPAPQTPAQTEATERPETKAEAPSSRGGLVELPEAIDLTRVTPDAKGIADAVALSPEAPPAGYEDEARRLVTAEARRIGDIVRVVFPFAEPVSSAVFRRHRSLWMVLDTADPIDVRGMRSVLDDMVDAVEVTEMPDWQVIRVDLGENALATVGVDGSAWVMTIGNTILEPSRPLSLERNVRGDGGTVIRVPFHDPRNLREIEDPFVGDTVSVVTGFGPARGLLKPQHFAEFDALMSAHGVAILPRTDDLDVKIDGDAVMVERPRGLSISNGQLNDGSRVLKAVADPAVPGQIDLGNLMTSTTEDFLDKIKALEFRSANTPPEDRLGPRMDLSRFYLAHGFAHEALGLMRLAADEDPALVRDPSFNLLMGAAQSLAVRPKEAQAYLERPGLENNADAAVWKTINLTRLRDWTGAKGAQPRGQAVIGNYPLLVQTEFNLAAAESLVEINDFGRAAAVLAEIDPSQVSNAQAGRYDILRGRIADASGRSREALTAFDIVARSDERPLAAEATYRALRIRHRDGDIATEEAANRLAGLATSWRGDEIELKALRFLAQLRVQAGNYRQAFEAMTSALQANSDAETARLLQDEMGAVFAELFLDGGADAMPPVKALALFYDFREMMPIGRRGDEMVRRLANRLVAMDLLDQAAELLKHQVDHRLKGAARAQIAADLGVVYLMDRKPEEALRVLSQTRQAKLPRELERQRNMVEARALTESGRPDLALEIVRNMRGEDVERLRADTLWAAHSWREAGEQLEGIVGGRWSDPIPLADQERADILKAAIAYSLADDAFSLSRLKSKFATKMSDSPEADAFDIVTRQAGDRGVEFMSVVDRLEAIDSLDIFLSEYQRKYLRPRNAEVPIAGSGEVSPSARAVRQAVPNDLEPTQVASKPAG</sequence>
<feature type="compositionally biased region" description="Basic and acidic residues" evidence="1">
    <location>
        <begin position="316"/>
        <end position="328"/>
    </location>
</feature>
<feature type="compositionally biased region" description="Low complexity" evidence="1">
    <location>
        <begin position="350"/>
        <end position="380"/>
    </location>
</feature>
<feature type="region of interest" description="Disordered" evidence="1">
    <location>
        <begin position="312"/>
        <end position="432"/>
    </location>
</feature>
<evidence type="ECO:0000313" key="3">
    <source>
        <dbReference type="Proteomes" id="UP000559404"/>
    </source>
</evidence>
<name>A0A838XN74_9HYPH</name>
<accession>A0A838XN74</accession>
<dbReference type="RefSeq" id="WP_181758663.1">
    <property type="nucleotide sequence ID" value="NZ_BMCR01000002.1"/>
</dbReference>
<feature type="region of interest" description="Disordered" evidence="1">
    <location>
        <begin position="1263"/>
        <end position="1294"/>
    </location>
</feature>
<dbReference type="Gene3D" id="1.25.40.10">
    <property type="entry name" value="Tetratricopeptide repeat domain"/>
    <property type="match status" value="1"/>
</dbReference>
<feature type="compositionally biased region" description="Low complexity" evidence="1">
    <location>
        <begin position="388"/>
        <end position="401"/>
    </location>
</feature>
<dbReference type="InterPro" id="IPR011990">
    <property type="entry name" value="TPR-like_helical_dom_sf"/>
</dbReference>
<evidence type="ECO:0000256" key="1">
    <source>
        <dbReference type="SAM" id="MobiDB-lite"/>
    </source>
</evidence>
<protein>
    <recommendedName>
        <fullName evidence="4">Tetratricopeptide repeat protein</fullName>
    </recommendedName>
</protein>
<comment type="caution">
    <text evidence="2">The sequence shown here is derived from an EMBL/GenBank/DDBJ whole genome shotgun (WGS) entry which is preliminary data.</text>
</comment>
<evidence type="ECO:0008006" key="4">
    <source>
        <dbReference type="Google" id="ProtNLM"/>
    </source>
</evidence>
<proteinExistence type="predicted"/>
<reference evidence="2 3" key="2">
    <citation type="submission" date="2020-08" db="EMBL/GenBank/DDBJ databases">
        <title>Stappia taiwanensis sp. nov., isolated from a coastal thermal spring.</title>
        <authorList>
            <person name="Kampfer P."/>
        </authorList>
    </citation>
    <scope>NUCLEOTIDE SEQUENCE [LARGE SCALE GENOMIC DNA]</scope>
    <source>
        <strain evidence="2 3">DSM 23284</strain>
    </source>
</reference>
<keyword evidence="3" id="KW-1185">Reference proteome</keyword>
<dbReference type="Proteomes" id="UP000559404">
    <property type="component" value="Unassembled WGS sequence"/>
</dbReference>
<organism evidence="2 3">
    <name type="scientific">Stappia taiwanensis</name>
    <dbReference type="NCBI Taxonomy" id="992267"/>
    <lineage>
        <taxon>Bacteria</taxon>
        <taxon>Pseudomonadati</taxon>
        <taxon>Pseudomonadota</taxon>
        <taxon>Alphaproteobacteria</taxon>
        <taxon>Hyphomicrobiales</taxon>
        <taxon>Stappiaceae</taxon>
        <taxon>Stappia</taxon>
    </lineage>
</organism>
<gene>
    <name evidence="2" type="ORF">H1W37_02250</name>
</gene>
<reference evidence="2 3" key="1">
    <citation type="submission" date="2020-07" db="EMBL/GenBank/DDBJ databases">
        <authorList>
            <person name="Li M."/>
        </authorList>
    </citation>
    <scope>NUCLEOTIDE SEQUENCE [LARGE SCALE GENOMIC DNA]</scope>
    <source>
        <strain evidence="2 3">DSM 23284</strain>
    </source>
</reference>
<dbReference type="EMBL" id="JACEON010000002">
    <property type="protein sequence ID" value="MBA4610461.1"/>
    <property type="molecule type" value="Genomic_DNA"/>
</dbReference>
<evidence type="ECO:0000313" key="2">
    <source>
        <dbReference type="EMBL" id="MBA4610461.1"/>
    </source>
</evidence>